<dbReference type="OrthoDB" id="5077844at2759"/>
<dbReference type="AlphaFoldDB" id="G2R870"/>
<gene>
    <name evidence="1" type="ORF">THITE_2027719</name>
</gene>
<dbReference type="HOGENOM" id="CLU_166274_0_0_1"/>
<keyword evidence="2" id="KW-1185">Reference proteome</keyword>
<dbReference type="GeneID" id="11516377"/>
<name>G2R870_THETT</name>
<evidence type="ECO:0008006" key="3">
    <source>
        <dbReference type="Google" id="ProtNLM"/>
    </source>
</evidence>
<evidence type="ECO:0000313" key="1">
    <source>
        <dbReference type="EMBL" id="AEO68129.1"/>
    </source>
</evidence>
<reference evidence="1 2" key="1">
    <citation type="journal article" date="2011" name="Nat. Biotechnol.">
        <title>Comparative genomic analysis of the thermophilic biomass-degrading fungi Myceliophthora thermophila and Thielavia terrestris.</title>
        <authorList>
            <person name="Berka R.M."/>
            <person name="Grigoriev I.V."/>
            <person name="Otillar R."/>
            <person name="Salamov A."/>
            <person name="Grimwood J."/>
            <person name="Reid I."/>
            <person name="Ishmael N."/>
            <person name="John T."/>
            <person name="Darmond C."/>
            <person name="Moisan M.-C."/>
            <person name="Henrissat B."/>
            <person name="Coutinho P.M."/>
            <person name="Lombard V."/>
            <person name="Natvig D.O."/>
            <person name="Lindquist E."/>
            <person name="Schmutz J."/>
            <person name="Lucas S."/>
            <person name="Harris P."/>
            <person name="Powlowski J."/>
            <person name="Bellemare A."/>
            <person name="Taylor D."/>
            <person name="Butler G."/>
            <person name="de Vries R.P."/>
            <person name="Allijn I.E."/>
            <person name="van den Brink J."/>
            <person name="Ushinsky S."/>
            <person name="Storms R."/>
            <person name="Powell A.J."/>
            <person name="Paulsen I.T."/>
            <person name="Elbourne L.D.H."/>
            <person name="Baker S.E."/>
            <person name="Magnuson J."/>
            <person name="LaBoissiere S."/>
            <person name="Clutterbuck A.J."/>
            <person name="Martinez D."/>
            <person name="Wogulis M."/>
            <person name="de Leon A.L."/>
            <person name="Rey M.W."/>
            <person name="Tsang A."/>
        </authorList>
    </citation>
    <scope>NUCLEOTIDE SEQUENCE [LARGE SCALE GENOMIC DNA]</scope>
    <source>
        <strain evidence="2">ATCC 38088 / NRRL 8126</strain>
    </source>
</reference>
<feature type="non-terminal residue" evidence="1">
    <location>
        <position position="1"/>
    </location>
</feature>
<evidence type="ECO:0000313" key="2">
    <source>
        <dbReference type="Proteomes" id="UP000008181"/>
    </source>
</evidence>
<organism evidence="1 2">
    <name type="scientific">Thermothielavioides terrestris (strain ATCC 38088 / NRRL 8126)</name>
    <name type="common">Thielavia terrestris</name>
    <dbReference type="NCBI Taxonomy" id="578455"/>
    <lineage>
        <taxon>Eukaryota</taxon>
        <taxon>Fungi</taxon>
        <taxon>Dikarya</taxon>
        <taxon>Ascomycota</taxon>
        <taxon>Pezizomycotina</taxon>
        <taxon>Sordariomycetes</taxon>
        <taxon>Sordariomycetidae</taxon>
        <taxon>Sordariales</taxon>
        <taxon>Chaetomiaceae</taxon>
        <taxon>Thermothielavioides</taxon>
        <taxon>Thermothielavioides terrestris</taxon>
    </lineage>
</organism>
<dbReference type="Proteomes" id="UP000008181">
    <property type="component" value="Chromosome 3"/>
</dbReference>
<dbReference type="STRING" id="578455.G2R870"/>
<proteinExistence type="predicted"/>
<sequence length="100" mass="11560">QQQQQAWTSDPHIYTEGEWRYIVLSPGQTVLFPSGNVHFVFRAQGEQTFALGDHILQWSSIDQWLEVVVSQVKNPEITNLDIELDVSKYVEIVKGFVENR</sequence>
<dbReference type="eggNOG" id="ENOG502SJ66">
    <property type="taxonomic scope" value="Eukaryota"/>
</dbReference>
<dbReference type="EMBL" id="CP003011">
    <property type="protein sequence ID" value="AEO68129.1"/>
    <property type="molecule type" value="Genomic_DNA"/>
</dbReference>
<dbReference type="RefSeq" id="XP_003654465.1">
    <property type="nucleotide sequence ID" value="XM_003654417.1"/>
</dbReference>
<dbReference type="KEGG" id="ttt:THITE_2027719"/>
<protein>
    <recommendedName>
        <fullName evidence="3">JmjC domain-containing protein</fullName>
    </recommendedName>
</protein>
<accession>G2R870</accession>
<feature type="non-terminal residue" evidence="1">
    <location>
        <position position="100"/>
    </location>
</feature>